<name>A0A1B7N0D2_9AGAM</name>
<sequence>MRSASTHIKERLLYQNASLPVLLNYRLQIPNSDITRVSIRRKVCFGFIQVMVSAPSFSRIPHMNVSIARNSNKAVPREQCNREGLINLEIKRISGKTPAFYFPGPEDGILGSRRQVFPIC</sequence>
<dbReference type="EMBL" id="KV448301">
    <property type="protein sequence ID" value="OAX38320.1"/>
    <property type="molecule type" value="Genomic_DNA"/>
</dbReference>
<protein>
    <submittedName>
        <fullName evidence="1">Uncharacterized protein</fullName>
    </submittedName>
</protein>
<accession>A0A1B7N0D2</accession>
<dbReference type="AlphaFoldDB" id="A0A1B7N0D2"/>
<evidence type="ECO:0000313" key="2">
    <source>
        <dbReference type="Proteomes" id="UP000092154"/>
    </source>
</evidence>
<organism evidence="1 2">
    <name type="scientific">Rhizopogon vinicolor AM-OR11-026</name>
    <dbReference type="NCBI Taxonomy" id="1314800"/>
    <lineage>
        <taxon>Eukaryota</taxon>
        <taxon>Fungi</taxon>
        <taxon>Dikarya</taxon>
        <taxon>Basidiomycota</taxon>
        <taxon>Agaricomycotina</taxon>
        <taxon>Agaricomycetes</taxon>
        <taxon>Agaricomycetidae</taxon>
        <taxon>Boletales</taxon>
        <taxon>Suillineae</taxon>
        <taxon>Rhizopogonaceae</taxon>
        <taxon>Rhizopogon</taxon>
    </lineage>
</organism>
<proteinExistence type="predicted"/>
<keyword evidence="2" id="KW-1185">Reference proteome</keyword>
<gene>
    <name evidence="1" type="ORF">K503DRAFT_170508</name>
</gene>
<dbReference type="InParanoid" id="A0A1B7N0D2"/>
<reference evidence="1 2" key="1">
    <citation type="submission" date="2016-06" db="EMBL/GenBank/DDBJ databases">
        <title>Comparative genomics of the ectomycorrhizal sister species Rhizopogon vinicolor and Rhizopogon vesiculosus (Basidiomycota: Boletales) reveals a divergence of the mating type B locus.</title>
        <authorList>
            <consortium name="DOE Joint Genome Institute"/>
            <person name="Mujic A.B."/>
            <person name="Kuo A."/>
            <person name="Tritt A."/>
            <person name="Lipzen A."/>
            <person name="Chen C."/>
            <person name="Johnson J."/>
            <person name="Sharma A."/>
            <person name="Barry K."/>
            <person name="Grigoriev I.V."/>
            <person name="Spatafora J.W."/>
        </authorList>
    </citation>
    <scope>NUCLEOTIDE SEQUENCE [LARGE SCALE GENOMIC DNA]</scope>
    <source>
        <strain evidence="1 2">AM-OR11-026</strain>
    </source>
</reference>
<evidence type="ECO:0000313" key="1">
    <source>
        <dbReference type="EMBL" id="OAX38320.1"/>
    </source>
</evidence>
<dbReference type="Proteomes" id="UP000092154">
    <property type="component" value="Unassembled WGS sequence"/>
</dbReference>